<dbReference type="AlphaFoldDB" id="A0A0R1TDN5"/>
<proteinExistence type="predicted"/>
<evidence type="ECO:0000313" key="1">
    <source>
        <dbReference type="EMBL" id="KRL76648.1"/>
    </source>
</evidence>
<gene>
    <name evidence="1" type="ORF">FC36_GL001891</name>
</gene>
<dbReference type="EMBL" id="AZFH01000198">
    <property type="protein sequence ID" value="KRL76648.1"/>
    <property type="molecule type" value="Genomic_DNA"/>
</dbReference>
<dbReference type="STRING" id="1423740.FC36_GL001891"/>
<protein>
    <submittedName>
        <fullName evidence="1">Uncharacterized protein</fullName>
    </submittedName>
</protein>
<name>A0A0R1TDN5_9LACO</name>
<organism evidence="1 2">
    <name type="scientific">Ligilactobacillus equi DSM 15833 = JCM 10991</name>
    <dbReference type="NCBI Taxonomy" id="1423740"/>
    <lineage>
        <taxon>Bacteria</taxon>
        <taxon>Bacillati</taxon>
        <taxon>Bacillota</taxon>
        <taxon>Bacilli</taxon>
        <taxon>Lactobacillales</taxon>
        <taxon>Lactobacillaceae</taxon>
        <taxon>Ligilactobacillus</taxon>
    </lineage>
</organism>
<accession>A0A0R1TDN5</accession>
<sequence length="210" mass="24665">MIAEVVQWLKTCSNWLDVVEVLDKSHVAKACRLAVGGGFKWNGENKLKKWALSGDWDMVKLFKKVYLSDPTIRKKRRNTATKSFNYLLRNSKQIDNIRDENYCGDSTEARISHWVAERDSSRPCVWSKEGLDSVMFFKCCQINKVDIYDKYCHLEYQKRKSQRAVDFDKRVTRKGKMTYKYLDTTYKVVSEALSIQQMFDKIGDQKMINL</sequence>
<evidence type="ECO:0000313" key="2">
    <source>
        <dbReference type="Proteomes" id="UP000051048"/>
    </source>
</evidence>
<reference evidence="1 2" key="1">
    <citation type="journal article" date="2015" name="Genome Announc.">
        <title>Expanding the biotechnology potential of lactobacilli through comparative genomics of 213 strains and associated genera.</title>
        <authorList>
            <person name="Sun Z."/>
            <person name="Harris H.M."/>
            <person name="McCann A."/>
            <person name="Guo C."/>
            <person name="Argimon S."/>
            <person name="Zhang W."/>
            <person name="Yang X."/>
            <person name="Jeffery I.B."/>
            <person name="Cooney J.C."/>
            <person name="Kagawa T.F."/>
            <person name="Liu W."/>
            <person name="Song Y."/>
            <person name="Salvetti E."/>
            <person name="Wrobel A."/>
            <person name="Rasinkangas P."/>
            <person name="Parkhill J."/>
            <person name="Rea M.C."/>
            <person name="O'Sullivan O."/>
            <person name="Ritari J."/>
            <person name="Douillard F.P."/>
            <person name="Paul Ross R."/>
            <person name="Yang R."/>
            <person name="Briner A.E."/>
            <person name="Felis G.E."/>
            <person name="de Vos W.M."/>
            <person name="Barrangou R."/>
            <person name="Klaenhammer T.R."/>
            <person name="Caufield P.W."/>
            <person name="Cui Y."/>
            <person name="Zhang H."/>
            <person name="O'Toole P.W."/>
        </authorList>
    </citation>
    <scope>NUCLEOTIDE SEQUENCE [LARGE SCALE GENOMIC DNA]</scope>
    <source>
        <strain evidence="1 2">DSM 15833</strain>
    </source>
</reference>
<dbReference type="PATRIC" id="fig|1423740.3.peg.2050"/>
<comment type="caution">
    <text evidence="1">The sequence shown here is derived from an EMBL/GenBank/DDBJ whole genome shotgun (WGS) entry which is preliminary data.</text>
</comment>
<dbReference type="RefSeq" id="WP_056986926.1">
    <property type="nucleotide sequence ID" value="NZ_AZFH01000198.1"/>
</dbReference>
<dbReference type="Proteomes" id="UP000051048">
    <property type="component" value="Unassembled WGS sequence"/>
</dbReference>